<dbReference type="Proteomes" id="UP000789525">
    <property type="component" value="Unassembled WGS sequence"/>
</dbReference>
<name>A0ACA9QV75_9GLOM</name>
<gene>
    <name evidence="1" type="ORF">ACOLOM_LOCUS13441</name>
</gene>
<dbReference type="EMBL" id="CAJVPT010061670">
    <property type="protein sequence ID" value="CAG8765709.1"/>
    <property type="molecule type" value="Genomic_DNA"/>
</dbReference>
<feature type="non-terminal residue" evidence="1">
    <location>
        <position position="94"/>
    </location>
</feature>
<sequence length="94" mass="10679">PKNSILGRLWCKALIGLTVIFIAADVEVILHVEIDYLDYHLEHQTLAVQVTRKESARLKRFEKGYLDVREKLGVPVLDPTMASLMLLARADGYE</sequence>
<organism evidence="1 2">
    <name type="scientific">Acaulospora colombiana</name>
    <dbReference type="NCBI Taxonomy" id="27376"/>
    <lineage>
        <taxon>Eukaryota</taxon>
        <taxon>Fungi</taxon>
        <taxon>Fungi incertae sedis</taxon>
        <taxon>Mucoromycota</taxon>
        <taxon>Glomeromycotina</taxon>
        <taxon>Glomeromycetes</taxon>
        <taxon>Diversisporales</taxon>
        <taxon>Acaulosporaceae</taxon>
        <taxon>Acaulospora</taxon>
    </lineage>
</organism>
<protein>
    <submittedName>
        <fullName evidence="1">192_t:CDS:1</fullName>
    </submittedName>
</protein>
<reference evidence="1" key="1">
    <citation type="submission" date="2021-06" db="EMBL/GenBank/DDBJ databases">
        <authorList>
            <person name="Kallberg Y."/>
            <person name="Tangrot J."/>
            <person name="Rosling A."/>
        </authorList>
    </citation>
    <scope>NUCLEOTIDE SEQUENCE</scope>
    <source>
        <strain evidence="1">CL356</strain>
    </source>
</reference>
<accession>A0ACA9QV75</accession>
<keyword evidence="2" id="KW-1185">Reference proteome</keyword>
<feature type="non-terminal residue" evidence="1">
    <location>
        <position position="1"/>
    </location>
</feature>
<comment type="caution">
    <text evidence="1">The sequence shown here is derived from an EMBL/GenBank/DDBJ whole genome shotgun (WGS) entry which is preliminary data.</text>
</comment>
<proteinExistence type="predicted"/>
<evidence type="ECO:0000313" key="1">
    <source>
        <dbReference type="EMBL" id="CAG8765709.1"/>
    </source>
</evidence>
<evidence type="ECO:0000313" key="2">
    <source>
        <dbReference type="Proteomes" id="UP000789525"/>
    </source>
</evidence>